<evidence type="ECO:0000256" key="1">
    <source>
        <dbReference type="SAM" id="MobiDB-lite"/>
    </source>
</evidence>
<accession>A0AA39R715</accession>
<protein>
    <submittedName>
        <fullName evidence="2">Uncharacterized protein</fullName>
    </submittedName>
</protein>
<dbReference type="EMBL" id="JAFEKC020000003">
    <property type="protein sequence ID" value="KAK0516010.1"/>
    <property type="molecule type" value="Genomic_DNA"/>
</dbReference>
<feature type="region of interest" description="Disordered" evidence="1">
    <location>
        <begin position="1"/>
        <end position="22"/>
    </location>
</feature>
<dbReference type="Proteomes" id="UP001166286">
    <property type="component" value="Unassembled WGS sequence"/>
</dbReference>
<reference evidence="2" key="1">
    <citation type="submission" date="2023-03" db="EMBL/GenBank/DDBJ databases">
        <title>Complete genome of Cladonia borealis.</title>
        <authorList>
            <person name="Park H."/>
        </authorList>
    </citation>
    <scope>NUCLEOTIDE SEQUENCE</scope>
    <source>
        <strain evidence="2">ANT050790</strain>
    </source>
</reference>
<evidence type="ECO:0000313" key="2">
    <source>
        <dbReference type="EMBL" id="KAK0516010.1"/>
    </source>
</evidence>
<keyword evidence="3" id="KW-1185">Reference proteome</keyword>
<proteinExistence type="predicted"/>
<dbReference type="AlphaFoldDB" id="A0AA39R715"/>
<gene>
    <name evidence="2" type="ORF">JMJ35_002044</name>
</gene>
<sequence>MVIKGRTSIDTTTPPPAIADRTINPQIPKYSQARHFDDLQSSPQTMDHESKRFSFRKFSNFGAAVKGRGLGADLGGSEKDLGLGSRDIVPFWYSAGFINGQF</sequence>
<organism evidence="2 3">
    <name type="scientific">Cladonia borealis</name>
    <dbReference type="NCBI Taxonomy" id="184061"/>
    <lineage>
        <taxon>Eukaryota</taxon>
        <taxon>Fungi</taxon>
        <taxon>Dikarya</taxon>
        <taxon>Ascomycota</taxon>
        <taxon>Pezizomycotina</taxon>
        <taxon>Lecanoromycetes</taxon>
        <taxon>OSLEUM clade</taxon>
        <taxon>Lecanoromycetidae</taxon>
        <taxon>Lecanorales</taxon>
        <taxon>Lecanorineae</taxon>
        <taxon>Cladoniaceae</taxon>
        <taxon>Cladonia</taxon>
    </lineage>
</organism>
<evidence type="ECO:0000313" key="3">
    <source>
        <dbReference type="Proteomes" id="UP001166286"/>
    </source>
</evidence>
<name>A0AA39R715_9LECA</name>
<comment type="caution">
    <text evidence="2">The sequence shown here is derived from an EMBL/GenBank/DDBJ whole genome shotgun (WGS) entry which is preliminary data.</text>
</comment>